<evidence type="ECO:0000259" key="6">
    <source>
        <dbReference type="SMART" id="SM00385"/>
    </source>
</evidence>
<dbReference type="Gene3D" id="1.10.472.10">
    <property type="entry name" value="Cyclin-like"/>
    <property type="match status" value="2"/>
</dbReference>
<comment type="similarity">
    <text evidence="4">Belongs to the cyclin family.</text>
</comment>
<feature type="region of interest" description="Disordered" evidence="5">
    <location>
        <begin position="92"/>
        <end position="124"/>
    </location>
</feature>
<dbReference type="SUPFAM" id="SSF47954">
    <property type="entry name" value="Cyclin-like"/>
    <property type="match status" value="1"/>
</dbReference>
<evidence type="ECO:0000256" key="3">
    <source>
        <dbReference type="ARBA" id="ARBA00023306"/>
    </source>
</evidence>
<reference evidence="7" key="1">
    <citation type="submission" date="2022-07" db="EMBL/GenBank/DDBJ databases">
        <title>Phylogenomic reconstructions and comparative analyses of Kickxellomycotina fungi.</title>
        <authorList>
            <person name="Reynolds N.K."/>
            <person name="Stajich J.E."/>
            <person name="Barry K."/>
            <person name="Grigoriev I.V."/>
            <person name="Crous P."/>
            <person name="Smith M.E."/>
        </authorList>
    </citation>
    <scope>NUCLEOTIDE SEQUENCE</scope>
    <source>
        <strain evidence="7">NRRL 1565</strain>
    </source>
</reference>
<evidence type="ECO:0000256" key="2">
    <source>
        <dbReference type="ARBA" id="ARBA00023127"/>
    </source>
</evidence>
<dbReference type="SMART" id="SM00385">
    <property type="entry name" value="CYCLIN"/>
    <property type="match status" value="1"/>
</dbReference>
<evidence type="ECO:0000256" key="4">
    <source>
        <dbReference type="RuleBase" id="RU000383"/>
    </source>
</evidence>
<dbReference type="InterPro" id="IPR013763">
    <property type="entry name" value="Cyclin-like_dom"/>
</dbReference>
<dbReference type="PROSITE" id="PS00292">
    <property type="entry name" value="CYCLINS"/>
    <property type="match status" value="1"/>
</dbReference>
<dbReference type="InterPro" id="IPR036915">
    <property type="entry name" value="Cyclin-like_sf"/>
</dbReference>
<organism evidence="7 8">
    <name type="scientific">Coemansia guatemalensis</name>
    <dbReference type="NCBI Taxonomy" id="2761395"/>
    <lineage>
        <taxon>Eukaryota</taxon>
        <taxon>Fungi</taxon>
        <taxon>Fungi incertae sedis</taxon>
        <taxon>Zoopagomycota</taxon>
        <taxon>Kickxellomycotina</taxon>
        <taxon>Kickxellomycetes</taxon>
        <taxon>Kickxellales</taxon>
        <taxon>Kickxellaceae</taxon>
        <taxon>Coemansia</taxon>
    </lineage>
</organism>
<dbReference type="Pfam" id="PF00134">
    <property type="entry name" value="Cyclin_N"/>
    <property type="match status" value="1"/>
</dbReference>
<evidence type="ECO:0000313" key="7">
    <source>
        <dbReference type="EMBL" id="KAJ2794876.1"/>
    </source>
</evidence>
<keyword evidence="8" id="KW-1185">Reference proteome</keyword>
<proteinExistence type="inferred from homology"/>
<evidence type="ECO:0000256" key="1">
    <source>
        <dbReference type="ARBA" id="ARBA00022618"/>
    </source>
</evidence>
<dbReference type="InterPro" id="IPR039361">
    <property type="entry name" value="Cyclin"/>
</dbReference>
<dbReference type="OrthoDB" id="5590282at2759"/>
<sequence length="510" mass="56337">MAQGSNKENAVCAVPHNLPTKGLHNLTAKEPRRLSAKEPHQSEECPVMRKRTIAEVEDGSCAVQVPGEAKMAIKRGCAEMGIRKHASLCSMSTKHTRAAKRQSTDSSRAACKRASTTQKPSRREAHVIKKPELTSEATVILLPSDADCREKDAAGVADSVSLESQITLVAPSSPARLGPELLPSEPPDFEPEAPCANDDLSSTHDELDDYLRHVEQKFGTGLECGLARHPDLSRRMRPILVDWLMEVAADYRMHRQTLHLTVQYLDRFLTNTTLQVAPSMLQCYGTACLSIAMKAEEQRAPSLSELTDFSKDAFSRDDLKQAEIDVLVALGWKLAVPTVFEFLCIMFQRAALHLPEHFADLTMPRIHARDGNASICPATISRRFKAEQFIAACDYADALLHLQDTLRFTASEIAAACFYLGTAPSSLDGAAFLQCTGYSFATIWPAVLHAKRLRSLLDPASATQLCARPCCDSKDRHSSHLKRIRAAELWAFQPHHAHLLGEFEDFFAAR</sequence>
<dbReference type="InterPro" id="IPR006671">
    <property type="entry name" value="Cyclin_N"/>
</dbReference>
<comment type="caution">
    <text evidence="7">The sequence shown here is derived from an EMBL/GenBank/DDBJ whole genome shotgun (WGS) entry which is preliminary data.</text>
</comment>
<evidence type="ECO:0000313" key="8">
    <source>
        <dbReference type="Proteomes" id="UP001140094"/>
    </source>
</evidence>
<accession>A0A9W8HNF8</accession>
<name>A0A9W8HNF8_9FUNG</name>
<dbReference type="InterPro" id="IPR048258">
    <property type="entry name" value="Cyclins_cyclin-box"/>
</dbReference>
<dbReference type="PANTHER" id="PTHR10177">
    <property type="entry name" value="CYCLINS"/>
    <property type="match status" value="1"/>
</dbReference>
<feature type="domain" description="Cyclin-like" evidence="6">
    <location>
        <begin position="242"/>
        <end position="328"/>
    </location>
</feature>
<protein>
    <submittedName>
        <fullName evidence="7">Cyclin-A2</fullName>
    </submittedName>
</protein>
<dbReference type="FunFam" id="1.10.472.10:FF:000001">
    <property type="entry name" value="G2/mitotic-specific cyclin"/>
    <property type="match status" value="1"/>
</dbReference>
<dbReference type="EMBL" id="JANBUO010002376">
    <property type="protein sequence ID" value="KAJ2794876.1"/>
    <property type="molecule type" value="Genomic_DNA"/>
</dbReference>
<keyword evidence="2 4" id="KW-0195">Cyclin</keyword>
<dbReference type="GO" id="GO:0051301">
    <property type="term" value="P:cell division"/>
    <property type="evidence" value="ECO:0007669"/>
    <property type="project" value="UniProtKB-KW"/>
</dbReference>
<dbReference type="AlphaFoldDB" id="A0A9W8HNF8"/>
<keyword evidence="1" id="KW-0132">Cell division</keyword>
<gene>
    <name evidence="7" type="primary">CCNA2</name>
    <name evidence="7" type="ORF">H4R20_006076</name>
</gene>
<keyword evidence="3" id="KW-0131">Cell cycle</keyword>
<dbReference type="Proteomes" id="UP001140094">
    <property type="component" value="Unassembled WGS sequence"/>
</dbReference>
<evidence type="ECO:0000256" key="5">
    <source>
        <dbReference type="SAM" id="MobiDB-lite"/>
    </source>
</evidence>